<accession>A0ABD0LLG0</accession>
<proteinExistence type="predicted"/>
<dbReference type="AlphaFoldDB" id="A0ABD0LLG0"/>
<dbReference type="Proteomes" id="UP001519460">
    <property type="component" value="Unassembled WGS sequence"/>
</dbReference>
<keyword evidence="3" id="KW-1185">Reference proteome</keyword>
<evidence type="ECO:0000256" key="1">
    <source>
        <dbReference type="SAM" id="Phobius"/>
    </source>
</evidence>
<protein>
    <submittedName>
        <fullName evidence="2">Uncharacterized protein</fullName>
    </submittedName>
</protein>
<keyword evidence="1" id="KW-1133">Transmembrane helix</keyword>
<name>A0ABD0LLG0_9CAEN</name>
<dbReference type="EMBL" id="JACVVK020000041">
    <property type="protein sequence ID" value="KAK7499848.1"/>
    <property type="molecule type" value="Genomic_DNA"/>
</dbReference>
<sequence length="85" mass="8752">SYTNIVTCANSAQVLDTRCRPSDISQINAVLAVPCMIEDFQAVCTDSPDINTGAGGSGSIHAGWTTVLVIAVAQVVALLSSASFH</sequence>
<feature type="transmembrane region" description="Helical" evidence="1">
    <location>
        <begin position="62"/>
        <end position="84"/>
    </location>
</feature>
<gene>
    <name evidence="2" type="ORF">BaRGS_00008939</name>
</gene>
<keyword evidence="1" id="KW-0812">Transmembrane</keyword>
<evidence type="ECO:0000313" key="3">
    <source>
        <dbReference type="Proteomes" id="UP001519460"/>
    </source>
</evidence>
<comment type="caution">
    <text evidence="2">The sequence shown here is derived from an EMBL/GenBank/DDBJ whole genome shotgun (WGS) entry which is preliminary data.</text>
</comment>
<reference evidence="2 3" key="1">
    <citation type="journal article" date="2023" name="Sci. Data">
        <title>Genome assembly of the Korean intertidal mud-creeper Batillaria attramentaria.</title>
        <authorList>
            <person name="Patra A.K."/>
            <person name="Ho P.T."/>
            <person name="Jun S."/>
            <person name="Lee S.J."/>
            <person name="Kim Y."/>
            <person name="Won Y.J."/>
        </authorList>
    </citation>
    <scope>NUCLEOTIDE SEQUENCE [LARGE SCALE GENOMIC DNA]</scope>
    <source>
        <strain evidence="2">Wonlab-2016</strain>
    </source>
</reference>
<organism evidence="2 3">
    <name type="scientific">Batillaria attramentaria</name>
    <dbReference type="NCBI Taxonomy" id="370345"/>
    <lineage>
        <taxon>Eukaryota</taxon>
        <taxon>Metazoa</taxon>
        <taxon>Spiralia</taxon>
        <taxon>Lophotrochozoa</taxon>
        <taxon>Mollusca</taxon>
        <taxon>Gastropoda</taxon>
        <taxon>Caenogastropoda</taxon>
        <taxon>Sorbeoconcha</taxon>
        <taxon>Cerithioidea</taxon>
        <taxon>Batillariidae</taxon>
        <taxon>Batillaria</taxon>
    </lineage>
</organism>
<keyword evidence="1" id="KW-0472">Membrane</keyword>
<evidence type="ECO:0000313" key="2">
    <source>
        <dbReference type="EMBL" id="KAK7499848.1"/>
    </source>
</evidence>
<feature type="non-terminal residue" evidence="2">
    <location>
        <position position="1"/>
    </location>
</feature>